<gene>
    <name evidence="2" type="ORF">ACN38_g11830</name>
</gene>
<evidence type="ECO:0000256" key="1">
    <source>
        <dbReference type="SAM" id="MobiDB-lite"/>
    </source>
</evidence>
<sequence>MTARTLLPCEIPIPTILLYSGNVFHYRVATSRAKRPTPGPPPGVGAPRQTQNSQQTQNLEIKYLLYGLLIQKIISLF</sequence>
<evidence type="ECO:0000313" key="3">
    <source>
        <dbReference type="Proteomes" id="UP000037696"/>
    </source>
</evidence>
<organism evidence="2 3">
    <name type="scientific">Penicillium nordicum</name>
    <dbReference type="NCBI Taxonomy" id="229535"/>
    <lineage>
        <taxon>Eukaryota</taxon>
        <taxon>Fungi</taxon>
        <taxon>Dikarya</taxon>
        <taxon>Ascomycota</taxon>
        <taxon>Pezizomycotina</taxon>
        <taxon>Eurotiomycetes</taxon>
        <taxon>Eurotiomycetidae</taxon>
        <taxon>Eurotiales</taxon>
        <taxon>Aspergillaceae</taxon>
        <taxon>Penicillium</taxon>
    </lineage>
</organism>
<proteinExistence type="predicted"/>
<dbReference type="Proteomes" id="UP000037696">
    <property type="component" value="Unassembled WGS sequence"/>
</dbReference>
<protein>
    <submittedName>
        <fullName evidence="2">Uncharacterized protein</fullName>
    </submittedName>
</protein>
<evidence type="ECO:0000313" key="2">
    <source>
        <dbReference type="EMBL" id="KOS37380.1"/>
    </source>
</evidence>
<comment type="caution">
    <text evidence="2">The sequence shown here is derived from an EMBL/GenBank/DDBJ whole genome shotgun (WGS) entry which is preliminary data.</text>
</comment>
<accession>A0A0M8NZJ8</accession>
<reference evidence="2 3" key="1">
    <citation type="submission" date="2015-08" db="EMBL/GenBank/DDBJ databases">
        <title>Genome sequencing of Penicillium nordicum.</title>
        <authorList>
            <person name="Nguyen H.D."/>
            <person name="Seifert K.A."/>
        </authorList>
    </citation>
    <scope>NUCLEOTIDE SEQUENCE [LARGE SCALE GENOMIC DNA]</scope>
    <source>
        <strain evidence="2 3">DAOMC 185683</strain>
    </source>
</reference>
<name>A0A0M8NZJ8_9EURO</name>
<dbReference type="EMBL" id="LHQQ01000324">
    <property type="protein sequence ID" value="KOS37380.1"/>
    <property type="molecule type" value="Genomic_DNA"/>
</dbReference>
<feature type="region of interest" description="Disordered" evidence="1">
    <location>
        <begin position="31"/>
        <end position="55"/>
    </location>
</feature>
<dbReference type="AlphaFoldDB" id="A0A0M8NZJ8"/>
<keyword evidence="3" id="KW-1185">Reference proteome</keyword>